<reference evidence="2 3" key="1">
    <citation type="journal article" date="2012" name="J. Bacteriol.">
        <title>Complete genome sequence of Mycoplasma haemocanis strain Illinois.</title>
        <authorList>
            <person name="do Nascimento N.C."/>
            <person name="Guimaraes A.M."/>
            <person name="Santos A.P."/>
            <person name="Sanmiguel P.J."/>
            <person name="Messick J.B."/>
        </authorList>
    </citation>
    <scope>NUCLEOTIDE SEQUENCE [LARGE SCALE GENOMIC DNA]</scope>
    <source>
        <strain evidence="2 3">Illinois</strain>
    </source>
</reference>
<feature type="transmembrane region" description="Helical" evidence="1">
    <location>
        <begin position="6"/>
        <end position="27"/>
    </location>
</feature>
<dbReference type="AlphaFoldDB" id="H6N6G1"/>
<name>H6N6G1_MYCHN</name>
<keyword evidence="3" id="KW-1185">Reference proteome</keyword>
<keyword evidence="1" id="KW-0812">Transmembrane</keyword>
<dbReference type="OrthoDB" id="9859882at2"/>
<dbReference type="HOGENOM" id="CLU_1862959_0_0_14"/>
<keyword evidence="1" id="KW-1133">Transmembrane helix</keyword>
<keyword evidence="1" id="KW-0472">Membrane</keyword>
<proteinExistence type="predicted"/>
<sequence length="135" mass="15471">MVVSNNLLIGTIGIGGLIAGTLIAGFIHFNSREKFTVETLAQQDTSRTVASSHDDWTSVWKQYVKENQGKVRGEDFWLLDDWSESITENTPIPFSYKDRCYHFGKYKVADIHNTFYRVFRDRCTLAKNITTLKSV</sequence>
<dbReference type="KEGG" id="mhe:MHC_01835"/>
<protein>
    <submittedName>
        <fullName evidence="2">Uncharacterized protein</fullName>
    </submittedName>
</protein>
<evidence type="ECO:0000256" key="1">
    <source>
        <dbReference type="SAM" id="Phobius"/>
    </source>
</evidence>
<evidence type="ECO:0000313" key="3">
    <source>
        <dbReference type="Proteomes" id="UP000009135"/>
    </source>
</evidence>
<dbReference type="EMBL" id="CP003199">
    <property type="protein sequence ID" value="AEW45233.1"/>
    <property type="molecule type" value="Genomic_DNA"/>
</dbReference>
<accession>H6N6G1</accession>
<gene>
    <name evidence="2" type="ordered locus">MHC_01835</name>
</gene>
<dbReference type="Proteomes" id="UP000009135">
    <property type="component" value="Chromosome"/>
</dbReference>
<evidence type="ECO:0000313" key="2">
    <source>
        <dbReference type="EMBL" id="AEW45233.1"/>
    </source>
</evidence>
<dbReference type="STRING" id="1111676.MHC_01835"/>
<organism evidence="2 3">
    <name type="scientific">Mycoplasma haemocanis (strain Illinois)</name>
    <dbReference type="NCBI Taxonomy" id="1111676"/>
    <lineage>
        <taxon>Bacteria</taxon>
        <taxon>Bacillati</taxon>
        <taxon>Mycoplasmatota</taxon>
        <taxon>Mollicutes</taxon>
        <taxon>Mycoplasmataceae</taxon>
        <taxon>Mycoplasma</taxon>
    </lineage>
</organism>